<gene>
    <name evidence="1" type="ORF">E6C27_scaffold3G00210</name>
</gene>
<dbReference type="EMBL" id="SSTE01019001">
    <property type="protein sequence ID" value="KAA0037309.1"/>
    <property type="molecule type" value="Genomic_DNA"/>
</dbReference>
<proteinExistence type="predicted"/>
<sequence length="59" mass="6232">MLKVRPRVAPPIGTLRGALVSTTSIPAHSLFCHLEGAQGKRSLGAQGKRSLSFSFLTIA</sequence>
<dbReference type="AlphaFoldDB" id="A0A5A7T7G1"/>
<accession>A0A5A7T7G1</accession>
<evidence type="ECO:0000313" key="1">
    <source>
        <dbReference type="EMBL" id="KAA0037309.1"/>
    </source>
</evidence>
<protein>
    <submittedName>
        <fullName evidence="1">Uncharacterized protein</fullName>
    </submittedName>
</protein>
<evidence type="ECO:0000313" key="2">
    <source>
        <dbReference type="Proteomes" id="UP000321393"/>
    </source>
</evidence>
<dbReference type="Proteomes" id="UP000321393">
    <property type="component" value="Unassembled WGS sequence"/>
</dbReference>
<name>A0A5A7T7G1_CUCMM</name>
<reference evidence="1 2" key="1">
    <citation type="submission" date="2019-08" db="EMBL/GenBank/DDBJ databases">
        <title>Draft genome sequences of two oriental melons (Cucumis melo L. var makuwa).</title>
        <authorList>
            <person name="Kwon S.-Y."/>
        </authorList>
    </citation>
    <scope>NUCLEOTIDE SEQUENCE [LARGE SCALE GENOMIC DNA]</scope>
    <source>
        <strain evidence="2">cv. SW 3</strain>
        <tissue evidence="1">Leaf</tissue>
    </source>
</reference>
<organism evidence="1 2">
    <name type="scientific">Cucumis melo var. makuwa</name>
    <name type="common">Oriental melon</name>
    <dbReference type="NCBI Taxonomy" id="1194695"/>
    <lineage>
        <taxon>Eukaryota</taxon>
        <taxon>Viridiplantae</taxon>
        <taxon>Streptophyta</taxon>
        <taxon>Embryophyta</taxon>
        <taxon>Tracheophyta</taxon>
        <taxon>Spermatophyta</taxon>
        <taxon>Magnoliopsida</taxon>
        <taxon>eudicotyledons</taxon>
        <taxon>Gunneridae</taxon>
        <taxon>Pentapetalae</taxon>
        <taxon>rosids</taxon>
        <taxon>fabids</taxon>
        <taxon>Cucurbitales</taxon>
        <taxon>Cucurbitaceae</taxon>
        <taxon>Benincaseae</taxon>
        <taxon>Cucumis</taxon>
    </lineage>
</organism>
<comment type="caution">
    <text evidence="1">The sequence shown here is derived from an EMBL/GenBank/DDBJ whole genome shotgun (WGS) entry which is preliminary data.</text>
</comment>